<accession>A0A1H8YNR3</accession>
<keyword evidence="1" id="KW-0472">Membrane</keyword>
<evidence type="ECO:0000313" key="2">
    <source>
        <dbReference type="EMBL" id="SEP53844.1"/>
    </source>
</evidence>
<dbReference type="STRING" id="394193.SAMN04489732_13225"/>
<protein>
    <submittedName>
        <fullName evidence="2">Uncharacterized protein</fullName>
    </submittedName>
</protein>
<dbReference type="AlphaFoldDB" id="A0A1H8YNR3"/>
<dbReference type="EMBL" id="FOEF01000032">
    <property type="protein sequence ID" value="SEP53844.1"/>
    <property type="molecule type" value="Genomic_DNA"/>
</dbReference>
<keyword evidence="3" id="KW-1185">Reference proteome</keyword>
<gene>
    <name evidence="2" type="ORF">SAMN04489732_13225</name>
</gene>
<keyword evidence="1" id="KW-0812">Transmembrane</keyword>
<name>A0A1H8YNR3_9PSEU</name>
<proteinExistence type="predicted"/>
<feature type="transmembrane region" description="Helical" evidence="1">
    <location>
        <begin position="66"/>
        <end position="88"/>
    </location>
</feature>
<evidence type="ECO:0000256" key="1">
    <source>
        <dbReference type="SAM" id="Phobius"/>
    </source>
</evidence>
<keyword evidence="1" id="KW-1133">Transmembrane helix</keyword>
<evidence type="ECO:0000313" key="3">
    <source>
        <dbReference type="Proteomes" id="UP000198582"/>
    </source>
</evidence>
<organism evidence="2 3">
    <name type="scientific">Amycolatopsis saalfeldensis</name>
    <dbReference type="NCBI Taxonomy" id="394193"/>
    <lineage>
        <taxon>Bacteria</taxon>
        <taxon>Bacillati</taxon>
        <taxon>Actinomycetota</taxon>
        <taxon>Actinomycetes</taxon>
        <taxon>Pseudonocardiales</taxon>
        <taxon>Pseudonocardiaceae</taxon>
        <taxon>Amycolatopsis</taxon>
    </lineage>
</organism>
<feature type="transmembrane region" description="Helical" evidence="1">
    <location>
        <begin position="42"/>
        <end position="59"/>
    </location>
</feature>
<dbReference type="Proteomes" id="UP000198582">
    <property type="component" value="Unassembled WGS sequence"/>
</dbReference>
<feature type="transmembrane region" description="Helical" evidence="1">
    <location>
        <begin position="100"/>
        <end position="119"/>
    </location>
</feature>
<sequence>MSSPTRHRGALAAVRGGLLAVSSGTLAVTAHAVAGGGVPDPALTLLLTGLLGWTATAVAGKARGPVATVVVLGAGQLVMHLVLTVLAAHEMPPATGWSGGWAMTASHAVATVLTALLLARADRMLLAVLHVVRAFLPLLTRALPVPAAAPAPIPPRPARAAAPLRLELRRVHGRRGPPVFS</sequence>
<reference evidence="2 3" key="1">
    <citation type="submission" date="2016-10" db="EMBL/GenBank/DDBJ databases">
        <authorList>
            <person name="de Groot N.N."/>
        </authorList>
    </citation>
    <scope>NUCLEOTIDE SEQUENCE [LARGE SCALE GENOMIC DNA]</scope>
    <source>
        <strain evidence="2 3">DSM 44993</strain>
    </source>
</reference>